<keyword evidence="3" id="KW-1185">Reference proteome</keyword>
<comment type="caution">
    <text evidence="2">The sequence shown here is derived from an EMBL/GenBank/DDBJ whole genome shotgun (WGS) entry which is preliminary data.</text>
</comment>
<evidence type="ECO:0000313" key="2">
    <source>
        <dbReference type="EMBL" id="GGF28302.1"/>
    </source>
</evidence>
<evidence type="ECO:0000256" key="1">
    <source>
        <dbReference type="SAM" id="MobiDB-lite"/>
    </source>
</evidence>
<accession>A0ABQ1UVY3</accession>
<sequence length="86" mass="8535">MAVAGVNALTSGSNEPAWAPPAANAVATPSAEGVVIGPSWVSGALTRHTYEPRVPSPSAAGGTGRPPVGADVRFTVNKIAQARLCA</sequence>
<dbReference type="EMBL" id="BMCS01000001">
    <property type="protein sequence ID" value="GGF28302.1"/>
    <property type="molecule type" value="Genomic_DNA"/>
</dbReference>
<name>A0ABQ1UVY3_9NOCA</name>
<organism evidence="2 3">
    <name type="scientific">Williamsia phyllosphaerae</name>
    <dbReference type="NCBI Taxonomy" id="885042"/>
    <lineage>
        <taxon>Bacteria</taxon>
        <taxon>Bacillati</taxon>
        <taxon>Actinomycetota</taxon>
        <taxon>Actinomycetes</taxon>
        <taxon>Mycobacteriales</taxon>
        <taxon>Nocardiaceae</taxon>
        <taxon>Williamsia</taxon>
    </lineage>
</organism>
<protein>
    <submittedName>
        <fullName evidence="2">Uncharacterized protein</fullName>
    </submittedName>
</protein>
<gene>
    <name evidence="2" type="ORF">GCM10007298_25060</name>
</gene>
<reference evidence="3" key="1">
    <citation type="journal article" date="2019" name="Int. J. Syst. Evol. Microbiol.">
        <title>The Global Catalogue of Microorganisms (GCM) 10K type strain sequencing project: providing services to taxonomists for standard genome sequencing and annotation.</title>
        <authorList>
            <consortium name="The Broad Institute Genomics Platform"/>
            <consortium name="The Broad Institute Genome Sequencing Center for Infectious Disease"/>
            <person name="Wu L."/>
            <person name="Ma J."/>
        </authorList>
    </citation>
    <scope>NUCLEOTIDE SEQUENCE [LARGE SCALE GENOMIC DNA]</scope>
    <source>
        <strain evidence="3">CCM 7855</strain>
    </source>
</reference>
<evidence type="ECO:0000313" key="3">
    <source>
        <dbReference type="Proteomes" id="UP000632454"/>
    </source>
</evidence>
<proteinExistence type="predicted"/>
<feature type="region of interest" description="Disordered" evidence="1">
    <location>
        <begin position="1"/>
        <end position="23"/>
    </location>
</feature>
<dbReference type="Proteomes" id="UP000632454">
    <property type="component" value="Unassembled WGS sequence"/>
</dbReference>